<feature type="compositionally biased region" description="Acidic residues" evidence="1">
    <location>
        <begin position="246"/>
        <end position="266"/>
    </location>
</feature>
<evidence type="ECO:0000256" key="1">
    <source>
        <dbReference type="SAM" id="MobiDB-lite"/>
    </source>
</evidence>
<name>A0A438N0U0_EXOME</name>
<dbReference type="Proteomes" id="UP000288859">
    <property type="component" value="Unassembled WGS sequence"/>
</dbReference>
<dbReference type="OrthoDB" id="4158842at2759"/>
<comment type="caution">
    <text evidence="2">The sequence shown here is derived from an EMBL/GenBank/DDBJ whole genome shotgun (WGS) entry which is preliminary data.</text>
</comment>
<evidence type="ECO:0000313" key="3">
    <source>
        <dbReference type="Proteomes" id="UP000288859"/>
    </source>
</evidence>
<feature type="region of interest" description="Disordered" evidence="1">
    <location>
        <begin position="227"/>
        <end position="309"/>
    </location>
</feature>
<dbReference type="VEuPathDB" id="FungiDB:PV10_05678"/>
<feature type="region of interest" description="Disordered" evidence="1">
    <location>
        <begin position="111"/>
        <end position="142"/>
    </location>
</feature>
<feature type="compositionally biased region" description="Polar residues" evidence="1">
    <location>
        <begin position="118"/>
        <end position="136"/>
    </location>
</feature>
<evidence type="ECO:0000313" key="2">
    <source>
        <dbReference type="EMBL" id="RVX69330.1"/>
    </source>
</evidence>
<protein>
    <submittedName>
        <fullName evidence="2">Uncharacterized protein</fullName>
    </submittedName>
</protein>
<accession>A0A438N0U0</accession>
<sequence length="1009" mass="114438">MPNIPVPCYWTEPGERPCTYRCGLQALARHIKRTHKLDGKYGCVHCGFTHDSETVIRGHQCLSSDFQPTKGKIPKSHYATARYFRKLYQERSRFACTIPLAAFWCQSDGKNKKEQKPELNTTVDTVPKGTLNSASDDGQEFVTDDDQECVTDDDQECVTDDDQECVTDDDQEYVSDDNQQLPAHPCSECQNNITPYTISGIIQHRLCMGHKTIIDLDPVRLLRDNTQPTLDDLPWDFYDPSRMDNKDDDDDDDDDDDPESDSDELEPFPGEQPDLDSAPALDANEDSDEAQDDSASSLETMKNQPKFNNLQLKSMQKAHKREIYQMFIGCVKSEHRGDVEDILNKYKEVQLKQGNSAKECIMIALKLLHNFKPEKTVYALRKDSGWYCQVPQCGAIYSLVVPFAIKLHLEAHGTIKWYCGDASGQNCSEIAYESREEVDAHIAAEHMDSAYSYKAVRCVPRLEVSESLLFNWVDFECPVRILQDDDGSWELDAWEALGKWKKYGRPKDFDIHDYSADNAFGLTKPPVTLEDVKRIPEGSIKLLLGIWSIDEEAIARVLETYHAFCKEIGTHNAKKVLIRLLEESGIPFKHMAHILDRRLRAHDETIFNATLAGSAPNASLPVPRFSAEIETPNQDLPSMEQYLSRFSQQSPWFFTHARREYRRAANARVLAKYNLRFENIRLDNRSTCSGFWCHNRHYHCADSIALDIDTTRLLFVPTKILFTVANTCDYCVFVMSVLSRPLAKIPYPFEFGLKGRGGVGRNERVGIGSSIVDHASFLQVAAKSPLSLTPMAEKYRLLKKTAPHTIFIVDFESVPILQQGLPICLTEVTFRDGNNKVIESCIINAEGMTNLDFETKLQNLGYTHRKSFESARRIRGPKFGSLKGRARTPKEILQVLREHGFGPNSFWVEYSVAMFDRRCMEILTKDAGESPDGILPPKAQCWTVCLDFMRALPGLGSSYTLGNVAKLMNPTILKGVRLHHSSADTLVLYDLLHHWINVYGRGGTFPVEK</sequence>
<gene>
    <name evidence="2" type="ORF">B0A52_06925</name>
</gene>
<feature type="compositionally biased region" description="Polar residues" evidence="1">
    <location>
        <begin position="300"/>
        <end position="309"/>
    </location>
</feature>
<dbReference type="AlphaFoldDB" id="A0A438N0U0"/>
<proteinExistence type="predicted"/>
<feature type="compositionally biased region" description="Acidic residues" evidence="1">
    <location>
        <begin position="283"/>
        <end position="292"/>
    </location>
</feature>
<reference evidence="2 3" key="1">
    <citation type="submission" date="2017-03" db="EMBL/GenBank/DDBJ databases">
        <title>Genomes of endolithic fungi from Antarctica.</title>
        <authorList>
            <person name="Coleine C."/>
            <person name="Masonjones S."/>
            <person name="Stajich J.E."/>
        </authorList>
    </citation>
    <scope>NUCLEOTIDE SEQUENCE [LARGE SCALE GENOMIC DNA]</scope>
    <source>
        <strain evidence="2 3">CCFEE 6314</strain>
    </source>
</reference>
<dbReference type="EMBL" id="NAJM01000030">
    <property type="protein sequence ID" value="RVX69330.1"/>
    <property type="molecule type" value="Genomic_DNA"/>
</dbReference>
<organism evidence="2 3">
    <name type="scientific">Exophiala mesophila</name>
    <name type="common">Black yeast-like fungus</name>
    <dbReference type="NCBI Taxonomy" id="212818"/>
    <lineage>
        <taxon>Eukaryota</taxon>
        <taxon>Fungi</taxon>
        <taxon>Dikarya</taxon>
        <taxon>Ascomycota</taxon>
        <taxon>Pezizomycotina</taxon>
        <taxon>Eurotiomycetes</taxon>
        <taxon>Chaetothyriomycetidae</taxon>
        <taxon>Chaetothyriales</taxon>
        <taxon>Herpotrichiellaceae</taxon>
        <taxon>Exophiala</taxon>
    </lineage>
</organism>